<keyword evidence="12" id="KW-1185">Reference proteome</keyword>
<feature type="domain" description="ABC transmembrane type-1" evidence="10">
    <location>
        <begin position="17"/>
        <end position="205"/>
    </location>
</feature>
<keyword evidence="5 9" id="KW-0812">Transmembrane</keyword>
<evidence type="ECO:0000256" key="3">
    <source>
        <dbReference type="ARBA" id="ARBA00022448"/>
    </source>
</evidence>
<keyword evidence="3 9" id="KW-0813">Transport</keyword>
<dbReference type="InterPro" id="IPR000515">
    <property type="entry name" value="MetI-like"/>
</dbReference>
<feature type="transmembrane region" description="Helical" evidence="9">
    <location>
        <begin position="16"/>
        <end position="39"/>
    </location>
</feature>
<dbReference type="PANTHER" id="PTHR30614:SF0">
    <property type="entry name" value="L-CYSTINE TRANSPORT SYSTEM PERMEASE PROTEIN TCYL"/>
    <property type="match status" value="1"/>
</dbReference>
<feature type="transmembrane region" description="Helical" evidence="9">
    <location>
        <begin position="51"/>
        <end position="74"/>
    </location>
</feature>
<gene>
    <name evidence="11" type="ORF">QEZ52_21645</name>
</gene>
<dbReference type="PROSITE" id="PS50928">
    <property type="entry name" value="ABC_TM1"/>
    <property type="match status" value="1"/>
</dbReference>
<feature type="transmembrane region" description="Helical" evidence="9">
    <location>
        <begin position="186"/>
        <end position="208"/>
    </location>
</feature>
<dbReference type="EMBL" id="CP123585">
    <property type="protein sequence ID" value="WZK91169.1"/>
    <property type="molecule type" value="Genomic_DNA"/>
</dbReference>
<evidence type="ECO:0000256" key="4">
    <source>
        <dbReference type="ARBA" id="ARBA00022475"/>
    </source>
</evidence>
<organism evidence="11 12">
    <name type="scientific">Aliisedimentitalea scapharcae</name>
    <dbReference type="NCBI Taxonomy" id="1524259"/>
    <lineage>
        <taxon>Bacteria</taxon>
        <taxon>Pseudomonadati</taxon>
        <taxon>Pseudomonadota</taxon>
        <taxon>Alphaproteobacteria</taxon>
        <taxon>Rhodobacterales</taxon>
        <taxon>Roseobacteraceae</taxon>
        <taxon>Aliisedimentitalea</taxon>
    </lineage>
</organism>
<dbReference type="CDD" id="cd06261">
    <property type="entry name" value="TM_PBP2"/>
    <property type="match status" value="1"/>
</dbReference>
<sequence length="215" mass="23392">MDVELMLKVYPFFLEAAWITILLSVLTAILGLICGALGVAARLSRFAVLRFIGAAYVSVFRGTPALIQLFILYFGGPQIGIQLDAFEAGVIGLGVNAGAYMTETIRGAIIAIDKGQREAARTLGLSQWQGMYRVILPQAARLMVRPLGVNLNMLVKSTALVAAISVIELTYTAQRYIGSTYKPFEMFLLAGILYMIIISVVGRGVAWVDRKVQIT</sequence>
<reference evidence="11 12" key="1">
    <citation type="submission" date="2023-04" db="EMBL/GenBank/DDBJ databases">
        <title>Complete genome sequence of Alisedimentitalea scapharcae.</title>
        <authorList>
            <person name="Rong J.-C."/>
            <person name="Yi M.-L."/>
            <person name="Zhao Q."/>
        </authorList>
    </citation>
    <scope>NUCLEOTIDE SEQUENCE [LARGE SCALE GENOMIC DNA]</scope>
    <source>
        <strain evidence="11 12">KCTC 42119</strain>
        <plasmid evidence="11 12">unnamed4</plasmid>
    </source>
</reference>
<evidence type="ECO:0000256" key="9">
    <source>
        <dbReference type="RuleBase" id="RU363032"/>
    </source>
</evidence>
<name>A0ABZ2Y225_9RHOB</name>
<keyword evidence="7 9" id="KW-1133">Transmembrane helix</keyword>
<dbReference type="Gene3D" id="1.10.3720.10">
    <property type="entry name" value="MetI-like"/>
    <property type="match status" value="1"/>
</dbReference>
<evidence type="ECO:0000256" key="8">
    <source>
        <dbReference type="ARBA" id="ARBA00023136"/>
    </source>
</evidence>
<keyword evidence="8 9" id="KW-0472">Membrane</keyword>
<dbReference type="SUPFAM" id="SSF161098">
    <property type="entry name" value="MetI-like"/>
    <property type="match status" value="1"/>
</dbReference>
<geneLocation type="plasmid" evidence="11 12">
    <name>unnamed4</name>
</geneLocation>
<evidence type="ECO:0000256" key="6">
    <source>
        <dbReference type="ARBA" id="ARBA00022970"/>
    </source>
</evidence>
<evidence type="ECO:0000256" key="7">
    <source>
        <dbReference type="ARBA" id="ARBA00022989"/>
    </source>
</evidence>
<dbReference type="InterPro" id="IPR035906">
    <property type="entry name" value="MetI-like_sf"/>
</dbReference>
<protein>
    <submittedName>
        <fullName evidence="11">Amino acid ABC transporter permease</fullName>
    </submittedName>
</protein>
<evidence type="ECO:0000313" key="12">
    <source>
        <dbReference type="Proteomes" id="UP001623232"/>
    </source>
</evidence>
<dbReference type="Pfam" id="PF00528">
    <property type="entry name" value="BPD_transp_1"/>
    <property type="match status" value="1"/>
</dbReference>
<keyword evidence="4" id="KW-1003">Cell membrane</keyword>
<evidence type="ECO:0000256" key="1">
    <source>
        <dbReference type="ARBA" id="ARBA00004429"/>
    </source>
</evidence>
<dbReference type="PANTHER" id="PTHR30614">
    <property type="entry name" value="MEMBRANE COMPONENT OF AMINO ACID ABC TRANSPORTER"/>
    <property type="match status" value="1"/>
</dbReference>
<accession>A0ABZ2Y225</accession>
<feature type="transmembrane region" description="Helical" evidence="9">
    <location>
        <begin position="153"/>
        <end position="174"/>
    </location>
</feature>
<dbReference type="InterPro" id="IPR043429">
    <property type="entry name" value="ArtM/GltK/GlnP/TcyL/YhdX-like"/>
</dbReference>
<evidence type="ECO:0000256" key="2">
    <source>
        <dbReference type="ARBA" id="ARBA00010072"/>
    </source>
</evidence>
<dbReference type="RefSeq" id="WP_343211874.1">
    <property type="nucleotide sequence ID" value="NZ_CP123585.1"/>
</dbReference>
<dbReference type="Proteomes" id="UP001623232">
    <property type="component" value="Plasmid unnamed4"/>
</dbReference>
<dbReference type="InterPro" id="IPR010065">
    <property type="entry name" value="AA_ABC_transptr_permease_3TM"/>
</dbReference>
<keyword evidence="11" id="KW-0614">Plasmid</keyword>
<proteinExistence type="inferred from homology"/>
<evidence type="ECO:0000256" key="5">
    <source>
        <dbReference type="ARBA" id="ARBA00022692"/>
    </source>
</evidence>
<evidence type="ECO:0000313" key="11">
    <source>
        <dbReference type="EMBL" id="WZK91169.1"/>
    </source>
</evidence>
<keyword evidence="6" id="KW-0029">Amino-acid transport</keyword>
<dbReference type="NCBIfam" id="TIGR01726">
    <property type="entry name" value="HEQRo_perm_3TM"/>
    <property type="match status" value="1"/>
</dbReference>
<comment type="similarity">
    <text evidence="2">Belongs to the binding-protein-dependent transport system permease family. HisMQ subfamily.</text>
</comment>
<evidence type="ECO:0000259" key="10">
    <source>
        <dbReference type="PROSITE" id="PS50928"/>
    </source>
</evidence>
<comment type="subcellular location">
    <subcellularLocation>
        <location evidence="1">Cell inner membrane</location>
        <topology evidence="1">Multi-pass membrane protein</topology>
    </subcellularLocation>
    <subcellularLocation>
        <location evidence="9">Cell membrane</location>
        <topology evidence="9">Multi-pass membrane protein</topology>
    </subcellularLocation>
</comment>